<keyword evidence="3 6" id="KW-0805">Transcription regulation</keyword>
<name>A0AAD1Z881_9LAMI</name>
<dbReference type="GO" id="GO:0003712">
    <property type="term" value="F:transcription coregulator activity"/>
    <property type="evidence" value="ECO:0007669"/>
    <property type="project" value="InterPro"/>
</dbReference>
<dbReference type="EMBL" id="OU503042">
    <property type="protein sequence ID" value="CAI9764660.1"/>
    <property type="molecule type" value="Genomic_DNA"/>
</dbReference>
<comment type="function">
    <text evidence="6">Component of the Mediator complex, a coactivator involved in the regulated transcription of nearly all RNA polymerase II-dependent genes. Mediator functions as a bridge to convey information from gene-specific regulatory proteins to the basal RNA polymerase II transcription machinery. Mediator is recruited to promoters by direct interactions with regulatory proteins and serves as a scaffold for the assembly of a functional preinitiation complex with RNA polymerase II and the general transcription factors.</text>
</comment>
<dbReference type="GO" id="GO:0006357">
    <property type="term" value="P:regulation of transcription by RNA polymerase II"/>
    <property type="evidence" value="ECO:0007669"/>
    <property type="project" value="InterPro"/>
</dbReference>
<evidence type="ECO:0000256" key="2">
    <source>
        <dbReference type="ARBA" id="ARBA00005389"/>
    </source>
</evidence>
<keyword evidence="5 6" id="KW-0539">Nucleus</keyword>
<keyword evidence="8" id="KW-1185">Reference proteome</keyword>
<evidence type="ECO:0000313" key="8">
    <source>
        <dbReference type="Proteomes" id="UP000834106"/>
    </source>
</evidence>
<evidence type="ECO:0000256" key="4">
    <source>
        <dbReference type="ARBA" id="ARBA00023163"/>
    </source>
</evidence>
<evidence type="ECO:0000256" key="6">
    <source>
        <dbReference type="RuleBase" id="RU364146"/>
    </source>
</evidence>
<comment type="subunit">
    <text evidence="6">Component of the Mediator complex.</text>
</comment>
<sequence>MTKLAEICNIQVPMEVINLIDDGKNPDEFGRVEYLYCQKPDCLRQNKKFKSWRSNLIQELEQEFPVAAFVAERKQFAQAESTLPNGEAEVNKLRCEKHGIEESI</sequence>
<protein>
    <recommendedName>
        <fullName evidence="6">Mediator of RNA polymerase II transcription subunit 10</fullName>
    </recommendedName>
    <alternativeName>
        <fullName evidence="6">Mediator complex subunit 10</fullName>
    </alternativeName>
</protein>
<dbReference type="AlphaFoldDB" id="A0AAD1Z881"/>
<evidence type="ECO:0000256" key="1">
    <source>
        <dbReference type="ARBA" id="ARBA00004123"/>
    </source>
</evidence>
<evidence type="ECO:0000256" key="3">
    <source>
        <dbReference type="ARBA" id="ARBA00023015"/>
    </source>
</evidence>
<comment type="subcellular location">
    <subcellularLocation>
        <location evidence="1 6">Nucleus</location>
    </subcellularLocation>
</comment>
<dbReference type="Proteomes" id="UP000834106">
    <property type="component" value="Chromosome 7"/>
</dbReference>
<dbReference type="GO" id="GO:0016592">
    <property type="term" value="C:mediator complex"/>
    <property type="evidence" value="ECO:0007669"/>
    <property type="project" value="InterPro"/>
</dbReference>
<keyword evidence="6" id="KW-0010">Activator</keyword>
<evidence type="ECO:0000256" key="5">
    <source>
        <dbReference type="ARBA" id="ARBA00023242"/>
    </source>
</evidence>
<gene>
    <name evidence="6" type="primary">MED10</name>
    <name evidence="7" type="ORF">FPE_LOCUS12090</name>
</gene>
<evidence type="ECO:0000313" key="7">
    <source>
        <dbReference type="EMBL" id="CAI9764660.1"/>
    </source>
</evidence>
<organism evidence="7 8">
    <name type="scientific">Fraxinus pennsylvanica</name>
    <dbReference type="NCBI Taxonomy" id="56036"/>
    <lineage>
        <taxon>Eukaryota</taxon>
        <taxon>Viridiplantae</taxon>
        <taxon>Streptophyta</taxon>
        <taxon>Embryophyta</taxon>
        <taxon>Tracheophyta</taxon>
        <taxon>Spermatophyta</taxon>
        <taxon>Magnoliopsida</taxon>
        <taxon>eudicotyledons</taxon>
        <taxon>Gunneridae</taxon>
        <taxon>Pentapetalae</taxon>
        <taxon>asterids</taxon>
        <taxon>lamiids</taxon>
        <taxon>Lamiales</taxon>
        <taxon>Oleaceae</taxon>
        <taxon>Oleeae</taxon>
        <taxon>Fraxinus</taxon>
    </lineage>
</organism>
<dbReference type="Pfam" id="PF09748">
    <property type="entry name" value="Med10"/>
    <property type="match status" value="1"/>
</dbReference>
<reference evidence="7" key="1">
    <citation type="submission" date="2023-05" db="EMBL/GenBank/DDBJ databases">
        <authorList>
            <person name="Huff M."/>
        </authorList>
    </citation>
    <scope>NUCLEOTIDE SEQUENCE</scope>
</reference>
<accession>A0AAD1Z881</accession>
<dbReference type="InterPro" id="IPR019145">
    <property type="entry name" value="Mediator_Med10"/>
</dbReference>
<comment type="similarity">
    <text evidence="2 6">Belongs to the Mediator complex subunit 10 family.</text>
</comment>
<proteinExistence type="inferred from homology"/>
<keyword evidence="4 6" id="KW-0804">Transcription</keyword>